<accession>A0A0W1JLG0</accession>
<protein>
    <submittedName>
        <fullName evidence="1">Uncharacterized protein</fullName>
    </submittedName>
</protein>
<name>A0A0W1JLG0_DESHA</name>
<proteinExistence type="predicted"/>
<evidence type="ECO:0000313" key="1">
    <source>
        <dbReference type="EMBL" id="KTE92451.1"/>
    </source>
</evidence>
<evidence type="ECO:0000313" key="2">
    <source>
        <dbReference type="Proteomes" id="UP000054623"/>
    </source>
</evidence>
<reference evidence="1 2" key="1">
    <citation type="submission" date="2015-12" db="EMBL/GenBank/DDBJ databases">
        <title>Draft Genome Sequence of Desulfitobacterium hafniense Strain DH, a Sulfate-reducing Bacterium Isolated from Paddy Soils.</title>
        <authorList>
            <person name="Bao P."/>
            <person name="Zhang X."/>
            <person name="Li G."/>
        </authorList>
    </citation>
    <scope>NUCLEOTIDE SEQUENCE [LARGE SCALE GENOMIC DNA]</scope>
    <source>
        <strain evidence="1 2">DH</strain>
    </source>
</reference>
<dbReference type="Proteomes" id="UP000054623">
    <property type="component" value="Unassembled WGS sequence"/>
</dbReference>
<dbReference type="AlphaFoldDB" id="A0A0W1JLG0"/>
<dbReference type="EMBL" id="LOCK01000014">
    <property type="protein sequence ID" value="KTE92451.1"/>
    <property type="molecule type" value="Genomic_DNA"/>
</dbReference>
<dbReference type="OrthoDB" id="1798050at2"/>
<sequence length="104" mass="11973">MILVIKMLMAIAAGILIGIPLFKSSSQSNEQALDSLSNNPKETVFTALGEIEFEYNMHKLEREDYEELKSKYQLKALDLLDEEDQALDGDIDQEIMKHRKRKKD</sequence>
<gene>
    <name evidence="1" type="ORF">AT727_19040</name>
</gene>
<dbReference type="RefSeq" id="WP_058490902.1">
    <property type="nucleotide sequence ID" value="NZ_LOCK01000014.1"/>
</dbReference>
<organism evidence="1 2">
    <name type="scientific">Desulfitobacterium hafniense</name>
    <name type="common">Desulfitobacterium frappieri</name>
    <dbReference type="NCBI Taxonomy" id="49338"/>
    <lineage>
        <taxon>Bacteria</taxon>
        <taxon>Bacillati</taxon>
        <taxon>Bacillota</taxon>
        <taxon>Clostridia</taxon>
        <taxon>Eubacteriales</taxon>
        <taxon>Desulfitobacteriaceae</taxon>
        <taxon>Desulfitobacterium</taxon>
    </lineage>
</organism>
<comment type="caution">
    <text evidence="1">The sequence shown here is derived from an EMBL/GenBank/DDBJ whole genome shotgun (WGS) entry which is preliminary data.</text>
</comment>